<keyword evidence="3" id="KW-1185">Reference proteome</keyword>
<dbReference type="Proteomes" id="UP000674318">
    <property type="component" value="Unassembled WGS sequence"/>
</dbReference>
<feature type="region of interest" description="Disordered" evidence="1">
    <location>
        <begin position="109"/>
        <end position="137"/>
    </location>
</feature>
<dbReference type="EMBL" id="JAFJZO010000011">
    <property type="protein sequence ID" value="KAG5510144.1"/>
    <property type="molecule type" value="Genomic_DNA"/>
</dbReference>
<evidence type="ECO:0000313" key="2">
    <source>
        <dbReference type="EMBL" id="KAG5510144.1"/>
    </source>
</evidence>
<feature type="region of interest" description="Disordered" evidence="1">
    <location>
        <begin position="381"/>
        <end position="416"/>
    </location>
</feature>
<proteinExistence type="predicted"/>
<sequence length="503" mass="51517">MRGGGFGRYGYDKPQPGLQFHSYEDATYPPRAYRYHIQQAALPPTTSRAAGGSGGGGGGANSTHSAEALAETTIVLPTIDADAACGPFAKSGNPGDAQAMSAASSSVGYVRGSASSSNTEGGFSPRAGGGAEAERRPPPRLRYFLDCFVPDEGATDVQTLCEAWRHMEPLNPFHYRELWGGMDGNDADTTTDGSAGRVKSEPLAEWNTFADGGIVTSGSALKAGSSSVKGEAQDVTPQSFPTQVAGGAALTRGAYNALQRTVRAVGLPDELSSMVLLSVRIPPGARLTRKQEKVLRLRAPRHPAPPRPIRRGAKVFVPVAAVINGAPEHRAPVRGTGGGGLLDVTALGPRVMRLASGSPIDAAAGAGSAGAVVGEFAFDDDDEDEKNLHNSPRGSRAGVKRGRHGVEGKDLDAGDIPLIASGRWGLGGGAGNGVEGSAGGPAPSDAAGGAVRAHGDEVGGDNEDDFLSTGTVDDDDDENLGSEDDQPEDDESFGGGDDGDDSY</sequence>
<organism evidence="2 3">
    <name type="scientific">Porcisia hertigi</name>
    <dbReference type="NCBI Taxonomy" id="2761500"/>
    <lineage>
        <taxon>Eukaryota</taxon>
        <taxon>Discoba</taxon>
        <taxon>Euglenozoa</taxon>
        <taxon>Kinetoplastea</taxon>
        <taxon>Metakinetoplastina</taxon>
        <taxon>Trypanosomatida</taxon>
        <taxon>Trypanosomatidae</taxon>
        <taxon>Leishmaniinae</taxon>
        <taxon>Porcisia</taxon>
    </lineage>
</organism>
<dbReference type="KEGG" id="phet:94293061"/>
<protein>
    <submittedName>
        <fullName evidence="2">Uncharacterized protein</fullName>
    </submittedName>
</protein>
<evidence type="ECO:0000313" key="3">
    <source>
        <dbReference type="Proteomes" id="UP000674318"/>
    </source>
</evidence>
<feature type="compositionally biased region" description="Low complexity" evidence="1">
    <location>
        <begin position="440"/>
        <end position="450"/>
    </location>
</feature>
<dbReference type="GeneID" id="94293061"/>
<dbReference type="OrthoDB" id="273860at2759"/>
<feature type="compositionally biased region" description="Gly residues" evidence="1">
    <location>
        <begin position="51"/>
        <end position="60"/>
    </location>
</feature>
<feature type="region of interest" description="Disordered" evidence="1">
    <location>
        <begin position="44"/>
        <end position="64"/>
    </location>
</feature>
<gene>
    <name evidence="2" type="ORF">JKF63_07040</name>
</gene>
<feature type="region of interest" description="Disordered" evidence="1">
    <location>
        <begin position="431"/>
        <end position="503"/>
    </location>
</feature>
<comment type="caution">
    <text evidence="2">The sequence shown here is derived from an EMBL/GenBank/DDBJ whole genome shotgun (WGS) entry which is preliminary data.</text>
</comment>
<feature type="compositionally biased region" description="Acidic residues" evidence="1">
    <location>
        <begin position="458"/>
        <end position="503"/>
    </location>
</feature>
<dbReference type="AlphaFoldDB" id="A0A836IID2"/>
<feature type="compositionally biased region" description="Polar residues" evidence="1">
    <location>
        <begin position="109"/>
        <end position="121"/>
    </location>
</feature>
<name>A0A836IID2_9TRYP</name>
<dbReference type="RefSeq" id="XP_067758993.1">
    <property type="nucleotide sequence ID" value="XM_067902984.1"/>
</dbReference>
<reference evidence="2 3" key="1">
    <citation type="submission" date="2021-02" db="EMBL/GenBank/DDBJ databases">
        <title>Porcisia hertigi Genome sequencing and assembly.</title>
        <authorList>
            <person name="Almutairi H."/>
            <person name="Gatherer D."/>
        </authorList>
    </citation>
    <scope>NUCLEOTIDE SEQUENCE [LARGE SCALE GENOMIC DNA]</scope>
    <source>
        <strain evidence="2 3">C119</strain>
    </source>
</reference>
<evidence type="ECO:0000256" key="1">
    <source>
        <dbReference type="SAM" id="MobiDB-lite"/>
    </source>
</evidence>
<accession>A0A836IID2</accession>